<gene>
    <name evidence="4" type="ORF">Vse01_39510</name>
</gene>
<accession>A0A9W5XMH9</accession>
<evidence type="ECO:0000313" key="5">
    <source>
        <dbReference type="Proteomes" id="UP000607311"/>
    </source>
</evidence>
<dbReference type="InterPro" id="IPR023186">
    <property type="entry name" value="IUNH"/>
</dbReference>
<dbReference type="EMBL" id="BOPD01000024">
    <property type="protein sequence ID" value="GIJ34803.1"/>
    <property type="molecule type" value="Genomic_DNA"/>
</dbReference>
<dbReference type="PANTHER" id="PTHR12304:SF46">
    <property type="entry name" value="INOSINE-ADENOSINE-GUANOSINE-NUCLEOSIDE HYDROLASE"/>
    <property type="match status" value="1"/>
</dbReference>
<keyword evidence="1 4" id="KW-0378">Hydrolase</keyword>
<name>A0A9W5XMH9_9ACTN</name>
<dbReference type="SUPFAM" id="SSF53590">
    <property type="entry name" value="Nucleoside hydrolase"/>
    <property type="match status" value="1"/>
</dbReference>
<dbReference type="InterPro" id="IPR036452">
    <property type="entry name" value="Ribo_hydro-like"/>
</dbReference>
<proteinExistence type="predicted"/>
<comment type="caution">
    <text evidence="4">The sequence shown here is derived from an EMBL/GenBank/DDBJ whole genome shotgun (WGS) entry which is preliminary data.</text>
</comment>
<evidence type="ECO:0000256" key="2">
    <source>
        <dbReference type="ARBA" id="ARBA00023295"/>
    </source>
</evidence>
<dbReference type="GO" id="GO:0008477">
    <property type="term" value="F:purine nucleosidase activity"/>
    <property type="evidence" value="ECO:0007669"/>
    <property type="project" value="TreeGrafter"/>
</dbReference>
<sequence length="314" mass="34255">MTETRTPARAVIMDHDGSLDDLLSLLLLTRYDVDLQGVAVTPADCLLAPALSVTHRILDLADLPHVQVAPGSLSGPHPFPMAWRTDALRVEALPVLNRFPPRERTSGPVLPAHEQLVKWIEQAATPLTILVTGPLTNLAWCLDKHPWLEQAIGEIVFMGGAFDVEGNVEEPGHDGSAEWNVYCDPKAAQRVFATQIPITLFPLDVTNQVPVTDEFVRAFGAHYGNPASDLAGSLLAMTFGTVETVGSPYCCWDSLATSYLAAPELFTFDQVRCTVVVDGASEGRTVRADDGRVVRCAITVKQEDFYRHCLQLLT</sequence>
<dbReference type="Gene3D" id="3.90.245.10">
    <property type="entry name" value="Ribonucleoside hydrolase-like"/>
    <property type="match status" value="1"/>
</dbReference>
<organism evidence="4 5">
    <name type="scientific">Micromonospora sediminimaris</name>
    <dbReference type="NCBI Taxonomy" id="547162"/>
    <lineage>
        <taxon>Bacteria</taxon>
        <taxon>Bacillati</taxon>
        <taxon>Actinomycetota</taxon>
        <taxon>Actinomycetes</taxon>
        <taxon>Micromonosporales</taxon>
        <taxon>Micromonosporaceae</taxon>
        <taxon>Micromonospora</taxon>
    </lineage>
</organism>
<evidence type="ECO:0000313" key="4">
    <source>
        <dbReference type="EMBL" id="GIJ34803.1"/>
    </source>
</evidence>
<dbReference type="AlphaFoldDB" id="A0A9W5XMH9"/>
<dbReference type="Pfam" id="PF01156">
    <property type="entry name" value="IU_nuc_hydro"/>
    <property type="match status" value="1"/>
</dbReference>
<keyword evidence="5" id="KW-1185">Reference proteome</keyword>
<dbReference type="GO" id="GO:0005829">
    <property type="term" value="C:cytosol"/>
    <property type="evidence" value="ECO:0007669"/>
    <property type="project" value="TreeGrafter"/>
</dbReference>
<protein>
    <submittedName>
        <fullName evidence="4">Inosine-uridine preferring nucleoside hydrolase</fullName>
    </submittedName>
</protein>
<dbReference type="PANTHER" id="PTHR12304">
    <property type="entry name" value="INOSINE-URIDINE PREFERRING NUCLEOSIDE HYDROLASE"/>
    <property type="match status" value="1"/>
</dbReference>
<feature type="domain" description="Inosine/uridine-preferring nucleoside hydrolase" evidence="3">
    <location>
        <begin position="11"/>
        <end position="306"/>
    </location>
</feature>
<evidence type="ECO:0000259" key="3">
    <source>
        <dbReference type="Pfam" id="PF01156"/>
    </source>
</evidence>
<dbReference type="RefSeq" id="WP_139233228.1">
    <property type="nucleotide sequence ID" value="NZ_BOPD01000024.1"/>
</dbReference>
<dbReference type="GO" id="GO:0006152">
    <property type="term" value="P:purine nucleoside catabolic process"/>
    <property type="evidence" value="ECO:0007669"/>
    <property type="project" value="TreeGrafter"/>
</dbReference>
<dbReference type="InterPro" id="IPR001910">
    <property type="entry name" value="Inosine/uridine_hydrolase_dom"/>
</dbReference>
<keyword evidence="2" id="KW-0326">Glycosidase</keyword>
<reference evidence="4" key="1">
    <citation type="submission" date="2021-01" db="EMBL/GenBank/DDBJ databases">
        <title>Whole genome shotgun sequence of Verrucosispora sediminis NBRC 107745.</title>
        <authorList>
            <person name="Komaki H."/>
            <person name="Tamura T."/>
        </authorList>
    </citation>
    <scope>NUCLEOTIDE SEQUENCE</scope>
    <source>
        <strain evidence="4">NBRC 107745</strain>
    </source>
</reference>
<evidence type="ECO:0000256" key="1">
    <source>
        <dbReference type="ARBA" id="ARBA00022801"/>
    </source>
</evidence>
<dbReference type="OrthoDB" id="9797882at2"/>
<dbReference type="Proteomes" id="UP000607311">
    <property type="component" value="Unassembled WGS sequence"/>
</dbReference>